<feature type="transmembrane region" description="Helical" evidence="1">
    <location>
        <begin position="92"/>
        <end position="125"/>
    </location>
</feature>
<organism evidence="3 4">
    <name type="scientific">Halorubrum alkaliphilum</name>
    <dbReference type="NCBI Taxonomy" id="261290"/>
    <lineage>
        <taxon>Archaea</taxon>
        <taxon>Methanobacteriati</taxon>
        <taxon>Methanobacteriota</taxon>
        <taxon>Stenosarchaea group</taxon>
        <taxon>Halobacteria</taxon>
        <taxon>Halobacteriales</taxon>
        <taxon>Haloferacaceae</taxon>
        <taxon>Halorubrum</taxon>
    </lineage>
</organism>
<proteinExistence type="predicted"/>
<keyword evidence="4" id="KW-1185">Reference proteome</keyword>
<dbReference type="Proteomes" id="UP000823588">
    <property type="component" value="Unassembled WGS sequence"/>
</dbReference>
<dbReference type="AlphaFoldDB" id="A0A8T4GF72"/>
<keyword evidence="1" id="KW-1133">Transmembrane helix</keyword>
<feature type="domain" description="DUF7847" evidence="2">
    <location>
        <begin position="1"/>
        <end position="261"/>
    </location>
</feature>
<dbReference type="EMBL" id="JAGGKQ010000007">
    <property type="protein sequence ID" value="MBP1922389.1"/>
    <property type="molecule type" value="Genomic_DNA"/>
</dbReference>
<keyword evidence="1" id="KW-0812">Transmembrane</keyword>
<sequence>MVVLQSLRQAPGILRENPVILAPFALLAVLQTPQLFFDSLDPIVSAVVSVLFAGVLLFVTPAIYAAVIGMTNEAASGERTSIGRFRRHARENYVSVLIAYLFITGVTLAVVIAVVLAVVVGAVAFGVAGGGTPLLVAGVGALALVGLAFLIALFAVHFYAHAIVIEGEGAVSGLVRSVNVVRGNLTAIAGYALVSLVFGGVLGGGYAFVISLVFPTAPAPGEPAPLPDLVPAVLGSGGVVVGTTLFGAFFLAFSVVFYRELVGVGSREATAASGPVDGFGAGSAEISR</sequence>
<comment type="caution">
    <text evidence="3">The sequence shown here is derived from an EMBL/GenBank/DDBJ whole genome shotgun (WGS) entry which is preliminary data.</text>
</comment>
<feature type="transmembrane region" description="Helical" evidence="1">
    <location>
        <begin position="137"/>
        <end position="164"/>
    </location>
</feature>
<name>A0A8T4GF72_9EURY</name>
<evidence type="ECO:0000313" key="3">
    <source>
        <dbReference type="EMBL" id="MBP1922389.1"/>
    </source>
</evidence>
<evidence type="ECO:0000259" key="2">
    <source>
        <dbReference type="Pfam" id="PF25231"/>
    </source>
</evidence>
<gene>
    <name evidence="3" type="ORF">J2751_001397</name>
</gene>
<reference evidence="3" key="1">
    <citation type="submission" date="2021-03" db="EMBL/GenBank/DDBJ databases">
        <title>Genomic Encyclopedia of Type Strains, Phase IV (KMG-IV): sequencing the most valuable type-strain genomes for metagenomic binning, comparative biology and taxonomic classification.</title>
        <authorList>
            <person name="Goeker M."/>
        </authorList>
    </citation>
    <scope>NUCLEOTIDE SEQUENCE</scope>
    <source>
        <strain evidence="3">DSM 23564</strain>
    </source>
</reference>
<protein>
    <recommendedName>
        <fullName evidence="2">DUF7847 domain-containing protein</fullName>
    </recommendedName>
</protein>
<evidence type="ECO:0000256" key="1">
    <source>
        <dbReference type="SAM" id="Phobius"/>
    </source>
</evidence>
<keyword evidence="1" id="KW-0472">Membrane</keyword>
<accession>A0A8T4GF72</accession>
<feature type="transmembrane region" description="Helical" evidence="1">
    <location>
        <begin position="185"/>
        <end position="214"/>
    </location>
</feature>
<feature type="transmembrane region" description="Helical" evidence="1">
    <location>
        <begin position="43"/>
        <end position="71"/>
    </location>
</feature>
<dbReference type="RefSeq" id="WP_209484465.1">
    <property type="nucleotide sequence ID" value="NZ_JAGGKQ010000007.1"/>
</dbReference>
<evidence type="ECO:0000313" key="4">
    <source>
        <dbReference type="Proteomes" id="UP000823588"/>
    </source>
</evidence>
<feature type="transmembrane region" description="Helical" evidence="1">
    <location>
        <begin position="20"/>
        <end position="37"/>
    </location>
</feature>
<feature type="transmembrane region" description="Helical" evidence="1">
    <location>
        <begin position="234"/>
        <end position="258"/>
    </location>
</feature>
<dbReference type="OrthoDB" id="241125at2157"/>
<dbReference type="Pfam" id="PF25231">
    <property type="entry name" value="DUF7847"/>
    <property type="match status" value="1"/>
</dbReference>
<dbReference type="InterPro" id="IPR057169">
    <property type="entry name" value="DUF7847"/>
</dbReference>